<name>A0ABU3EIZ9_9RHOB</name>
<accession>A0ABU3EIZ9</accession>
<dbReference type="InterPro" id="IPR032710">
    <property type="entry name" value="NTF2-like_dom_sf"/>
</dbReference>
<sequence length="143" mass="16219">MKTEVQGLFERYEGFFLRALAGEADMAELEELYTPDYIAASPAGVMSGKIDARFRQTLLEGYEHYRAIGTRQMQVRHIDISPMGDSHCVAHVAWIATYARPNRTDAKIDFEVHYLVRVEGGMARVFGWVTGDEQAVLRRHGII</sequence>
<dbReference type="EMBL" id="JAVRQI010000017">
    <property type="protein sequence ID" value="MDT1064090.1"/>
    <property type="molecule type" value="Genomic_DNA"/>
</dbReference>
<evidence type="ECO:0000313" key="3">
    <source>
        <dbReference type="Proteomes" id="UP001251085"/>
    </source>
</evidence>
<dbReference type="RefSeq" id="WP_311761179.1">
    <property type="nucleotide sequence ID" value="NZ_JAVRQI010000017.1"/>
</dbReference>
<keyword evidence="3" id="KW-1185">Reference proteome</keyword>
<dbReference type="Gene3D" id="3.10.450.50">
    <property type="match status" value="1"/>
</dbReference>
<reference evidence="3" key="1">
    <citation type="submission" date="2023-07" db="EMBL/GenBank/DDBJ databases">
        <title>Characterization of two Paracoccaceae strains isolated from Phycosphere and proposal of Xinfangfangia lacusdiani sp. nov.</title>
        <authorList>
            <person name="Deng Y."/>
            <person name="Zhang Y.Q."/>
        </authorList>
    </citation>
    <scope>NUCLEOTIDE SEQUENCE [LARGE SCALE GENOMIC DNA]</scope>
    <source>
        <strain evidence="3">CPCC 101403</strain>
    </source>
</reference>
<comment type="caution">
    <text evidence="2">The sequence shown here is derived from an EMBL/GenBank/DDBJ whole genome shotgun (WGS) entry which is preliminary data.</text>
</comment>
<gene>
    <name evidence="2" type="ORF">RM190_19665</name>
</gene>
<dbReference type="SUPFAM" id="SSF54427">
    <property type="entry name" value="NTF2-like"/>
    <property type="match status" value="1"/>
</dbReference>
<organism evidence="2 3">
    <name type="scientific">Paracoccus broussonetiae</name>
    <dbReference type="NCBI Taxonomy" id="3075834"/>
    <lineage>
        <taxon>Bacteria</taxon>
        <taxon>Pseudomonadati</taxon>
        <taxon>Pseudomonadota</taxon>
        <taxon>Alphaproteobacteria</taxon>
        <taxon>Rhodobacterales</taxon>
        <taxon>Paracoccaceae</taxon>
        <taxon>Paracoccus</taxon>
    </lineage>
</organism>
<feature type="domain" description="SnoaL-like" evidence="1">
    <location>
        <begin position="17"/>
        <end position="122"/>
    </location>
</feature>
<dbReference type="Proteomes" id="UP001251085">
    <property type="component" value="Unassembled WGS sequence"/>
</dbReference>
<evidence type="ECO:0000259" key="1">
    <source>
        <dbReference type="Pfam" id="PF12680"/>
    </source>
</evidence>
<evidence type="ECO:0000313" key="2">
    <source>
        <dbReference type="EMBL" id="MDT1064090.1"/>
    </source>
</evidence>
<protein>
    <submittedName>
        <fullName evidence="2">DUF4440 domain-containing protein</fullName>
    </submittedName>
</protein>
<proteinExistence type="predicted"/>
<dbReference type="InterPro" id="IPR037401">
    <property type="entry name" value="SnoaL-like"/>
</dbReference>
<dbReference type="Pfam" id="PF12680">
    <property type="entry name" value="SnoaL_2"/>
    <property type="match status" value="1"/>
</dbReference>